<dbReference type="Pfam" id="PF00686">
    <property type="entry name" value="CBM_20"/>
    <property type="match status" value="1"/>
</dbReference>
<dbReference type="PROSITE" id="PS51166">
    <property type="entry name" value="CBM20"/>
    <property type="match status" value="1"/>
</dbReference>
<evidence type="ECO:0000313" key="6">
    <source>
        <dbReference type="Proteomes" id="UP000027730"/>
    </source>
</evidence>
<feature type="chain" id="PRO_5001701809" evidence="3">
    <location>
        <begin position="18"/>
        <end position="291"/>
    </location>
</feature>
<dbReference type="InterPro" id="IPR002044">
    <property type="entry name" value="CBM20"/>
</dbReference>
<dbReference type="InterPro" id="IPR013783">
    <property type="entry name" value="Ig-like_fold"/>
</dbReference>
<dbReference type="PANTHER" id="PTHR15048:SF0">
    <property type="entry name" value="STARCH-BINDING DOMAIN-CONTAINING PROTEIN 1"/>
    <property type="match status" value="1"/>
</dbReference>
<accession>A0A074WYM4</accession>
<reference evidence="5 6" key="1">
    <citation type="journal article" date="2014" name="BMC Genomics">
        <title>Genome sequencing of four Aureobasidium pullulans varieties: biotechnological potential, stress tolerance, and description of new species.</title>
        <authorList>
            <person name="Gostin Ar C."/>
            <person name="Ohm R.A."/>
            <person name="Kogej T."/>
            <person name="Sonjak S."/>
            <person name="Turk M."/>
            <person name="Zajc J."/>
            <person name="Zalar P."/>
            <person name="Grube M."/>
            <person name="Sun H."/>
            <person name="Han J."/>
            <person name="Sharma A."/>
            <person name="Chiniquy J."/>
            <person name="Ngan C.Y."/>
            <person name="Lipzen A."/>
            <person name="Barry K."/>
            <person name="Grigoriev I.V."/>
            <person name="Gunde-Cimerman N."/>
        </authorList>
    </citation>
    <scope>NUCLEOTIDE SEQUENCE [LARGE SCALE GENOMIC DNA]</scope>
    <source>
        <strain evidence="5 6">CBS 147.97</strain>
    </source>
</reference>
<dbReference type="GO" id="GO:0000272">
    <property type="term" value="P:polysaccharide catabolic process"/>
    <property type="evidence" value="ECO:0007669"/>
    <property type="project" value="UniProtKB-KW"/>
</dbReference>
<dbReference type="GeneID" id="25416600"/>
<proteinExistence type="predicted"/>
<name>A0A074WYM4_9PEZI</name>
<keyword evidence="1" id="KW-0119">Carbohydrate metabolism</keyword>
<dbReference type="GO" id="GO:0016020">
    <property type="term" value="C:membrane"/>
    <property type="evidence" value="ECO:0007669"/>
    <property type="project" value="TreeGrafter"/>
</dbReference>
<dbReference type="SMART" id="SM01065">
    <property type="entry name" value="CBM_2"/>
    <property type="match status" value="1"/>
</dbReference>
<dbReference type="RefSeq" id="XP_013429321.1">
    <property type="nucleotide sequence ID" value="XM_013573867.1"/>
</dbReference>
<evidence type="ECO:0000313" key="5">
    <source>
        <dbReference type="EMBL" id="KEQ74872.1"/>
    </source>
</evidence>
<protein>
    <submittedName>
        <fullName evidence="5">Starch-binding domain-like protein</fullName>
    </submittedName>
</protein>
<dbReference type="GO" id="GO:2001070">
    <property type="term" value="F:starch binding"/>
    <property type="evidence" value="ECO:0007669"/>
    <property type="project" value="InterPro"/>
</dbReference>
<evidence type="ECO:0000256" key="1">
    <source>
        <dbReference type="ARBA" id="ARBA00023277"/>
    </source>
</evidence>
<keyword evidence="3" id="KW-0732">Signal</keyword>
<keyword evidence="6" id="KW-1185">Reference proteome</keyword>
<gene>
    <name evidence="5" type="ORF">M436DRAFT_80329</name>
</gene>
<dbReference type="HOGENOM" id="CLU_082761_0_0_1"/>
<evidence type="ECO:0000256" key="3">
    <source>
        <dbReference type="SAM" id="SignalP"/>
    </source>
</evidence>
<evidence type="ECO:0000259" key="4">
    <source>
        <dbReference type="PROSITE" id="PS51166"/>
    </source>
</evidence>
<keyword evidence="2" id="KW-0624">Polysaccharide degradation</keyword>
<dbReference type="OrthoDB" id="550577at2759"/>
<sequence length="291" mass="31190">MWKTIGSAAAFCSFAAAYSPFVITNLNTHQPNGNPAGQVNYYRIQFDVLSSNGGADSSTTCQTSWGDNSWLETEAYSMAVPTGKWIGCGTNDFRFQLFPYFSIGNFSLAVQQNFTDAALNQEIFATATTHMSNTTSSLSCSINGQEVMYQQHAHGDCNMASNGSVSVQVEAEACSSSDATTIFEASGSYEESGDEIVLVGSIPELGNWSPTKAVSMSVTNPQSAGAPTFGARLDISEGTSFQYKYIMRHADGSETWECCENREYTVPANSACSEISLGSDWFRGGGDAVVN</sequence>
<dbReference type="STRING" id="1043004.A0A074WYM4"/>
<feature type="signal peptide" evidence="3">
    <location>
        <begin position="1"/>
        <end position="17"/>
    </location>
</feature>
<feature type="domain" description="CBM20" evidence="4">
    <location>
        <begin position="159"/>
        <end position="283"/>
    </location>
</feature>
<dbReference type="Proteomes" id="UP000027730">
    <property type="component" value="Unassembled WGS sequence"/>
</dbReference>
<dbReference type="AlphaFoldDB" id="A0A074WYM4"/>
<dbReference type="InterPro" id="IPR013784">
    <property type="entry name" value="Carb-bd-like_fold"/>
</dbReference>
<dbReference type="PANTHER" id="PTHR15048">
    <property type="entry name" value="STARCH-BINDING DOMAIN-CONTAINING PROTEIN 1"/>
    <property type="match status" value="1"/>
</dbReference>
<dbReference type="SUPFAM" id="SSF49452">
    <property type="entry name" value="Starch-binding domain-like"/>
    <property type="match status" value="1"/>
</dbReference>
<organism evidence="5 6">
    <name type="scientific">Aureobasidium namibiae CBS 147.97</name>
    <dbReference type="NCBI Taxonomy" id="1043004"/>
    <lineage>
        <taxon>Eukaryota</taxon>
        <taxon>Fungi</taxon>
        <taxon>Dikarya</taxon>
        <taxon>Ascomycota</taxon>
        <taxon>Pezizomycotina</taxon>
        <taxon>Dothideomycetes</taxon>
        <taxon>Dothideomycetidae</taxon>
        <taxon>Dothideales</taxon>
        <taxon>Saccotheciaceae</taxon>
        <taxon>Aureobasidium</taxon>
    </lineage>
</organism>
<evidence type="ECO:0000256" key="2">
    <source>
        <dbReference type="ARBA" id="ARBA00023326"/>
    </source>
</evidence>
<dbReference type="EMBL" id="KL584706">
    <property type="protein sequence ID" value="KEQ74872.1"/>
    <property type="molecule type" value="Genomic_DNA"/>
</dbReference>
<dbReference type="Gene3D" id="2.60.40.10">
    <property type="entry name" value="Immunoglobulins"/>
    <property type="match status" value="1"/>
</dbReference>